<evidence type="ECO:0000256" key="4">
    <source>
        <dbReference type="RuleBase" id="RU362110"/>
    </source>
</evidence>
<dbReference type="Pfam" id="PF00251">
    <property type="entry name" value="Glyco_hydro_32N"/>
    <property type="match status" value="1"/>
</dbReference>
<proteinExistence type="inferred from homology"/>
<dbReference type="Gene3D" id="2.115.10.20">
    <property type="entry name" value="Glycosyl hydrolase domain, family 43"/>
    <property type="match status" value="1"/>
</dbReference>
<dbReference type="InterPro" id="IPR001362">
    <property type="entry name" value="Glyco_hydro_32"/>
</dbReference>
<dbReference type="AlphaFoldDB" id="A0AAD9CYB5"/>
<gene>
    <name evidence="7" type="ORF">DB88DRAFT_492886</name>
</gene>
<keyword evidence="2 4" id="KW-0378">Hydrolase</keyword>
<dbReference type="Gene3D" id="2.60.120.560">
    <property type="entry name" value="Exo-inulinase, domain 1"/>
    <property type="match status" value="1"/>
</dbReference>
<dbReference type="GO" id="GO:0000324">
    <property type="term" value="C:fungal-type vacuole"/>
    <property type="evidence" value="ECO:0007669"/>
    <property type="project" value="TreeGrafter"/>
</dbReference>
<evidence type="ECO:0000259" key="6">
    <source>
        <dbReference type="Pfam" id="PF08244"/>
    </source>
</evidence>
<comment type="similarity">
    <text evidence="1 4">Belongs to the glycosyl hydrolase 32 family.</text>
</comment>
<evidence type="ECO:0000313" key="8">
    <source>
        <dbReference type="Proteomes" id="UP001182556"/>
    </source>
</evidence>
<dbReference type="Proteomes" id="UP001182556">
    <property type="component" value="Unassembled WGS sequence"/>
</dbReference>
<feature type="domain" description="Glycosyl hydrolase family 32 C-terminal" evidence="6">
    <location>
        <begin position="332"/>
        <end position="469"/>
    </location>
</feature>
<evidence type="ECO:0000313" key="7">
    <source>
        <dbReference type="EMBL" id="KAK1922838.1"/>
    </source>
</evidence>
<comment type="caution">
    <text evidence="7">The sequence shown here is derived from an EMBL/GenBank/DDBJ whole genome shotgun (WGS) entry which is preliminary data.</text>
</comment>
<dbReference type="SUPFAM" id="SSF49899">
    <property type="entry name" value="Concanavalin A-like lectins/glucanases"/>
    <property type="match status" value="1"/>
</dbReference>
<dbReference type="InterPro" id="IPR013148">
    <property type="entry name" value="Glyco_hydro_32_N"/>
</dbReference>
<feature type="domain" description="Glycosyl hydrolase family 32 N-terminal" evidence="5">
    <location>
        <begin position="1"/>
        <end position="288"/>
    </location>
</feature>
<dbReference type="GO" id="GO:0005987">
    <property type="term" value="P:sucrose catabolic process"/>
    <property type="evidence" value="ECO:0007669"/>
    <property type="project" value="TreeGrafter"/>
</dbReference>
<dbReference type="CDD" id="cd18622">
    <property type="entry name" value="GH32_Inu-like"/>
    <property type="match status" value="1"/>
</dbReference>
<name>A0AAD9CYB5_PAPLA</name>
<evidence type="ECO:0000256" key="2">
    <source>
        <dbReference type="ARBA" id="ARBA00022801"/>
    </source>
</evidence>
<dbReference type="GO" id="GO:0004575">
    <property type="term" value="F:sucrose alpha-glucosidase activity"/>
    <property type="evidence" value="ECO:0007669"/>
    <property type="project" value="TreeGrafter"/>
</dbReference>
<dbReference type="InterPro" id="IPR013320">
    <property type="entry name" value="ConA-like_dom_sf"/>
</dbReference>
<dbReference type="PANTHER" id="PTHR42800:SF2">
    <property type="entry name" value="INVERTASE-RELATED"/>
    <property type="match status" value="1"/>
</dbReference>
<dbReference type="InterPro" id="IPR013189">
    <property type="entry name" value="Glyco_hydro_32_C"/>
</dbReference>
<dbReference type="PANTHER" id="PTHR42800">
    <property type="entry name" value="EXOINULINASE INUD (AFU_ORTHOLOGUE AFUA_5G00480)"/>
    <property type="match status" value="1"/>
</dbReference>
<organism evidence="7 8">
    <name type="scientific">Papiliotrema laurentii</name>
    <name type="common">Cryptococcus laurentii</name>
    <dbReference type="NCBI Taxonomy" id="5418"/>
    <lineage>
        <taxon>Eukaryota</taxon>
        <taxon>Fungi</taxon>
        <taxon>Dikarya</taxon>
        <taxon>Basidiomycota</taxon>
        <taxon>Agaricomycotina</taxon>
        <taxon>Tremellomycetes</taxon>
        <taxon>Tremellales</taxon>
        <taxon>Rhynchogastremaceae</taxon>
        <taxon>Papiliotrema</taxon>
    </lineage>
</organism>
<evidence type="ECO:0000256" key="1">
    <source>
        <dbReference type="ARBA" id="ARBA00009902"/>
    </source>
</evidence>
<evidence type="ECO:0000259" key="5">
    <source>
        <dbReference type="Pfam" id="PF00251"/>
    </source>
</evidence>
<sequence>MNDPNGCFLDGNGTWHLYYQYNPTGLTAGNQHWGHATSPDLYHWTNQPIALFPPTPDDGVFSGSVVVDANNTSGFFPDQTDGVVAIYTLHTPTSESQYIAYSYDSGYTFTVYEGNPVLDIGSDQFRDPKVIWYEDHWVMVVAYATEFTIGIFTSNDLKTWDHASNVTDIGLFGLLYECPNLVQVPLWENGKATGELHWVLIISINPGAPQGGSISQYFPGTFDGYKFTPSDGGTRISDFAKDNYAEQFFFGTKADEAVSIAWASNWQYTNNLPTASEGWRSVMSLPRMNYLTKVERTGWEMGSLPYGIDAVRSRELSYDGDFVNKSVIVDYSNVTSGALYFEATFSLPPVKNITGVPTFNLTFSAPGSSDKLRAGYIFGGSNAGIGWIDRRNTSGYGGDDPLFTDRFSVAGVALAKTISGVIDRTILEMFIDDGAFSGTSLFFPQDKFSNLTLEAQGMPDDAKVTIAVWELNGVWDNQ</sequence>
<evidence type="ECO:0000256" key="3">
    <source>
        <dbReference type="ARBA" id="ARBA00023295"/>
    </source>
</evidence>
<reference evidence="7" key="1">
    <citation type="submission" date="2023-02" db="EMBL/GenBank/DDBJ databases">
        <title>Identification and recombinant expression of a fungal hydrolase from Papiliotrema laurentii that hydrolyzes apple cutin and clears colloidal polyester polyurethane.</title>
        <authorList>
            <consortium name="DOE Joint Genome Institute"/>
            <person name="Roman V.A."/>
            <person name="Bojanowski C."/>
            <person name="Crable B.R."/>
            <person name="Wagner D.N."/>
            <person name="Hung C.S."/>
            <person name="Nadeau L.J."/>
            <person name="Schratz L."/>
            <person name="Haridas S."/>
            <person name="Pangilinan J."/>
            <person name="Lipzen A."/>
            <person name="Na H."/>
            <person name="Yan M."/>
            <person name="Ng V."/>
            <person name="Grigoriev I.V."/>
            <person name="Spatafora J.W."/>
            <person name="Barlow D."/>
            <person name="Biffinger J."/>
            <person name="Kelley-Loughnane N."/>
            <person name="Varaljay V.A."/>
            <person name="Crookes-Goodson W.J."/>
        </authorList>
    </citation>
    <scope>NUCLEOTIDE SEQUENCE</scope>
    <source>
        <strain evidence="7">5307AH</strain>
    </source>
</reference>
<dbReference type="EMBL" id="JAODAN010000007">
    <property type="protein sequence ID" value="KAK1922838.1"/>
    <property type="molecule type" value="Genomic_DNA"/>
</dbReference>
<dbReference type="SMART" id="SM00640">
    <property type="entry name" value="Glyco_32"/>
    <property type="match status" value="1"/>
</dbReference>
<accession>A0AAD9CYB5</accession>
<dbReference type="SUPFAM" id="SSF75005">
    <property type="entry name" value="Arabinanase/levansucrase/invertase"/>
    <property type="match status" value="1"/>
</dbReference>
<keyword evidence="8" id="KW-1185">Reference proteome</keyword>
<dbReference type="Pfam" id="PF08244">
    <property type="entry name" value="Glyco_hydro_32C"/>
    <property type="match status" value="1"/>
</dbReference>
<protein>
    <submittedName>
        <fullName evidence="7">Inulinase</fullName>
    </submittedName>
</protein>
<keyword evidence="3 4" id="KW-0326">Glycosidase</keyword>
<dbReference type="InterPro" id="IPR023296">
    <property type="entry name" value="Glyco_hydro_beta-prop_sf"/>
</dbReference>